<feature type="region of interest" description="Disordered" evidence="1">
    <location>
        <begin position="156"/>
        <end position="204"/>
    </location>
</feature>
<dbReference type="EMBL" id="JAULJE010000013">
    <property type="protein sequence ID" value="KAK1335882.1"/>
    <property type="molecule type" value="Genomic_DNA"/>
</dbReference>
<comment type="caution">
    <text evidence="2">The sequence shown here is derived from an EMBL/GenBank/DDBJ whole genome shotgun (WGS) entry which is preliminary data.</text>
</comment>
<feature type="region of interest" description="Disordered" evidence="1">
    <location>
        <begin position="1"/>
        <end position="45"/>
    </location>
</feature>
<feature type="compositionally biased region" description="Basic and acidic residues" evidence="1">
    <location>
        <begin position="168"/>
        <end position="181"/>
    </location>
</feature>
<accession>A0AA40LKS0</accession>
<organism evidence="2 3">
    <name type="scientific">Cnephaeus nilssonii</name>
    <name type="common">Northern bat</name>
    <name type="synonym">Eptesicus nilssonii</name>
    <dbReference type="NCBI Taxonomy" id="3371016"/>
    <lineage>
        <taxon>Eukaryota</taxon>
        <taxon>Metazoa</taxon>
        <taxon>Chordata</taxon>
        <taxon>Craniata</taxon>
        <taxon>Vertebrata</taxon>
        <taxon>Euteleostomi</taxon>
        <taxon>Mammalia</taxon>
        <taxon>Eutheria</taxon>
        <taxon>Laurasiatheria</taxon>
        <taxon>Chiroptera</taxon>
        <taxon>Yangochiroptera</taxon>
        <taxon>Vespertilionidae</taxon>
        <taxon>Cnephaeus</taxon>
    </lineage>
</organism>
<evidence type="ECO:0000313" key="3">
    <source>
        <dbReference type="Proteomes" id="UP001177744"/>
    </source>
</evidence>
<keyword evidence="3" id="KW-1185">Reference proteome</keyword>
<dbReference type="Proteomes" id="UP001177744">
    <property type="component" value="Unassembled WGS sequence"/>
</dbReference>
<proteinExistence type="predicted"/>
<protein>
    <submittedName>
        <fullName evidence="2">Uncharacterized protein</fullName>
    </submittedName>
</protein>
<evidence type="ECO:0000256" key="1">
    <source>
        <dbReference type="SAM" id="MobiDB-lite"/>
    </source>
</evidence>
<reference evidence="2" key="1">
    <citation type="submission" date="2023-06" db="EMBL/GenBank/DDBJ databases">
        <title>Reference genome for the Northern bat (Eptesicus nilssonii), a most northern bat species.</title>
        <authorList>
            <person name="Laine V.N."/>
            <person name="Pulliainen A.T."/>
            <person name="Lilley T.M."/>
        </authorList>
    </citation>
    <scope>NUCLEOTIDE SEQUENCE</scope>
    <source>
        <strain evidence="2">BLF_Eptnil</strain>
        <tissue evidence="2">Kidney</tissue>
    </source>
</reference>
<evidence type="ECO:0000313" key="2">
    <source>
        <dbReference type="EMBL" id="KAK1335882.1"/>
    </source>
</evidence>
<gene>
    <name evidence="2" type="ORF">QTO34_003681</name>
</gene>
<dbReference type="AlphaFoldDB" id="A0AA40LKS0"/>
<sequence length="204" mass="22101">MAWESVLQSPLENQPQGVSPLPPSLPEGTNEEECPAEPSGEAASGYVAASTIAAEGANEEVNDGVGTAVDTGHGYYKLGFPRKAFSMFIHLRSVLQSPLENQPQRVSLLPPSLPEGANEEVNDGIGTAVDIGQKCYNHGKMKEGIRFIWKPDYEEPVDAKGQATEQEDQYRDHDGHVEPGRRHPVGATQQSAHQGQVGPREKHK</sequence>
<feature type="compositionally biased region" description="Polar residues" evidence="1">
    <location>
        <begin position="1"/>
        <end position="17"/>
    </location>
</feature>
<name>A0AA40LKS0_CNENI</name>